<evidence type="ECO:0000313" key="1">
    <source>
        <dbReference type="EMBL" id="KAI4464825.1"/>
    </source>
</evidence>
<reference evidence="1" key="1">
    <citation type="submission" date="2022-04" db="EMBL/GenBank/DDBJ databases">
        <title>Chromosome-scale genome assembly of Holotrichia oblita Faldermann.</title>
        <authorList>
            <person name="Rongchong L."/>
        </authorList>
    </citation>
    <scope>NUCLEOTIDE SEQUENCE</scope>
    <source>
        <strain evidence="1">81SQS9</strain>
    </source>
</reference>
<name>A0ACB9TDB3_HOLOL</name>
<keyword evidence="2" id="KW-1185">Reference proteome</keyword>
<evidence type="ECO:0000313" key="2">
    <source>
        <dbReference type="Proteomes" id="UP001056778"/>
    </source>
</evidence>
<sequence>MAGLPKLPGYNFSDPTITRYHLPHAFDFCNGYKIPKHPGPGIGGQPLDIDSVGYIDKLDPVRFDPSLTYGRTRSVALPQFLPHFALYDQKCLTFRAFFKQSVSESPMEHYRVRQVNIIYFLEDDTITVMEPTVENSGLVQGRLIRRHKIPKTELGDFWHWKDLDIGKDICFYGVVFHTVDCDTYTREYMASQGLIMGDTEQIPPDPYTQKRIFEQRSHISKTPSADDKLRRFLEYDGKILKFKALWDDRDSEYGEIRPYEVLYFLADDTVSVKEVHDRNDGRDPFPQLLRKTKLPKVWTDRPATFASIYLERSDAEVTEYYQPKDFLVGDTVFVLGRRMFLYDCDDFTRNYFRKVLCIEQKPSISIEKKKKPSPQRPMPPHDGLGSLEDSLQNTITFMPKPPRKDVLRQVLNTNKYLRYEMKLDVVHPEDSIRRFLLNYSLGDGTCNIYEPPIRNSGIIGGKYLRSSYLKKPGCDPLDPDYYTPADLYIGAIITVFQQRFIITGADLYVYRYMQTNPEKFPCQIIENIRNYMFNQGLLNEDIDDRVEEDMEREKKERRDAIGKEIKEEPTDMEKCMAEVNIGADYIDPEYEKRTKQRILAEYEASIQNRQAVPSHGIQPVEKTCRYPIHIGDVKSTECSALEGNYELAPKHIDTPAEIREKYYADVLRRHEEICTEGKPIECSDAPKIGEEPSICDEKPVQPKPIMVHPLQLPEDACKVKTVKFAEGPDRCVRDRYDLCDLNTEKTQCDCTDYKKC</sequence>
<protein>
    <submittedName>
        <fullName evidence="1">Ef-hand domain c-terminal containing protein</fullName>
    </submittedName>
</protein>
<accession>A0ACB9TDB3</accession>
<proteinExistence type="predicted"/>
<dbReference type="EMBL" id="CM043017">
    <property type="protein sequence ID" value="KAI4464825.1"/>
    <property type="molecule type" value="Genomic_DNA"/>
</dbReference>
<comment type="caution">
    <text evidence="1">The sequence shown here is derived from an EMBL/GenBank/DDBJ whole genome shotgun (WGS) entry which is preliminary data.</text>
</comment>
<organism evidence="1 2">
    <name type="scientific">Holotrichia oblita</name>
    <name type="common">Chafer beetle</name>
    <dbReference type="NCBI Taxonomy" id="644536"/>
    <lineage>
        <taxon>Eukaryota</taxon>
        <taxon>Metazoa</taxon>
        <taxon>Ecdysozoa</taxon>
        <taxon>Arthropoda</taxon>
        <taxon>Hexapoda</taxon>
        <taxon>Insecta</taxon>
        <taxon>Pterygota</taxon>
        <taxon>Neoptera</taxon>
        <taxon>Endopterygota</taxon>
        <taxon>Coleoptera</taxon>
        <taxon>Polyphaga</taxon>
        <taxon>Scarabaeiformia</taxon>
        <taxon>Scarabaeidae</taxon>
        <taxon>Melolonthinae</taxon>
        <taxon>Holotrichia</taxon>
    </lineage>
</organism>
<gene>
    <name evidence="1" type="ORF">MML48_3g00002229</name>
</gene>
<dbReference type="Proteomes" id="UP001056778">
    <property type="component" value="Chromosome 3"/>
</dbReference>